<organism evidence="2 3">
    <name type="scientific">Stenotrophomonas maltophilia</name>
    <name type="common">Pseudomonas maltophilia</name>
    <name type="synonym">Xanthomonas maltophilia</name>
    <dbReference type="NCBI Taxonomy" id="40324"/>
    <lineage>
        <taxon>Bacteria</taxon>
        <taxon>Pseudomonadati</taxon>
        <taxon>Pseudomonadota</taxon>
        <taxon>Gammaproteobacteria</taxon>
        <taxon>Lysobacterales</taxon>
        <taxon>Lysobacteraceae</taxon>
        <taxon>Stenotrophomonas</taxon>
        <taxon>Stenotrophomonas maltophilia group</taxon>
    </lineage>
</organism>
<reference evidence="2 3" key="1">
    <citation type="submission" date="2019-04" db="EMBL/GenBank/DDBJ databases">
        <title>Microbes associate with the intestines of laboratory mice.</title>
        <authorList>
            <person name="Navarre W."/>
            <person name="Wong E."/>
            <person name="Huang K."/>
            <person name="Tropini C."/>
            <person name="Ng K."/>
            <person name="Yu B."/>
        </authorList>
    </citation>
    <scope>NUCLEOTIDE SEQUENCE [LARGE SCALE GENOMIC DNA]</scope>
    <source>
        <strain evidence="2 3">NM62_B4-13</strain>
    </source>
</reference>
<evidence type="ECO:0000256" key="1">
    <source>
        <dbReference type="SAM" id="Phobius"/>
    </source>
</evidence>
<proteinExistence type="predicted"/>
<keyword evidence="1" id="KW-0472">Membrane</keyword>
<dbReference type="RefSeq" id="WP_017355624.1">
    <property type="nucleotide sequence ID" value="NZ_SRYW01000015.1"/>
</dbReference>
<comment type="caution">
    <text evidence="2">The sequence shown here is derived from an EMBL/GenBank/DDBJ whole genome shotgun (WGS) entry which is preliminary data.</text>
</comment>
<dbReference type="Proteomes" id="UP000306631">
    <property type="component" value="Unassembled WGS sequence"/>
</dbReference>
<protein>
    <recommendedName>
        <fullName evidence="4">Transmembrane protein</fullName>
    </recommendedName>
</protein>
<sequence>MTMDPWAALEARRQRRHWHAWPWGWAALVLGVGAWGCAFMLTILVMASVGMPGDGSHAMQATQPYLLFTLALSAAVVLAALVSIVLSFRLRRQRAGGAVGLALLALLAAVLLLPALLARTASTQVLIGDSTPIWQAGGGQG</sequence>
<gene>
    <name evidence="2" type="ORF">E5352_15540</name>
</gene>
<keyword evidence="1" id="KW-1133">Transmembrane helix</keyword>
<accession>A0A4S2CVV9</accession>
<feature type="transmembrane region" description="Helical" evidence="1">
    <location>
        <begin position="98"/>
        <end position="117"/>
    </location>
</feature>
<keyword evidence="1" id="KW-0812">Transmembrane</keyword>
<dbReference type="AlphaFoldDB" id="A0A4S2CVV9"/>
<feature type="transmembrane region" description="Helical" evidence="1">
    <location>
        <begin position="65"/>
        <end position="86"/>
    </location>
</feature>
<dbReference type="EMBL" id="SRYW01000015">
    <property type="protein sequence ID" value="TGY32592.1"/>
    <property type="molecule type" value="Genomic_DNA"/>
</dbReference>
<name>A0A4S2CVV9_STEMA</name>
<evidence type="ECO:0008006" key="4">
    <source>
        <dbReference type="Google" id="ProtNLM"/>
    </source>
</evidence>
<feature type="transmembrane region" description="Helical" evidence="1">
    <location>
        <begin position="21"/>
        <end position="45"/>
    </location>
</feature>
<evidence type="ECO:0000313" key="3">
    <source>
        <dbReference type="Proteomes" id="UP000306631"/>
    </source>
</evidence>
<dbReference type="OrthoDB" id="6008460at2"/>
<evidence type="ECO:0000313" key="2">
    <source>
        <dbReference type="EMBL" id="TGY32592.1"/>
    </source>
</evidence>